<evidence type="ECO:0000256" key="1">
    <source>
        <dbReference type="SAM" id="MobiDB-lite"/>
    </source>
</evidence>
<reference evidence="3" key="1">
    <citation type="submission" date="2017-06" db="EMBL/GenBank/DDBJ databases">
        <title>Herbaspirillum phytohormonus sp. nov., isolated from the root nodule of Robinia pseudoacacia in lead-zinc mine.</title>
        <authorList>
            <person name="Fan M."/>
            <person name="Lin Y."/>
        </authorList>
    </citation>
    <scope>NUCLEOTIDE SEQUENCE [LARGE SCALE GENOMIC DNA]</scope>
    <source>
        <strain evidence="3">SC-089</strain>
    </source>
</reference>
<feature type="region of interest" description="Disordered" evidence="1">
    <location>
        <begin position="225"/>
        <end position="266"/>
    </location>
</feature>
<accession>A0A225LWE9</accession>
<dbReference type="OrthoDB" id="8683209at2"/>
<dbReference type="EMBL" id="NJIH01000020">
    <property type="protein sequence ID" value="OWT53588.1"/>
    <property type="molecule type" value="Genomic_DNA"/>
</dbReference>
<proteinExistence type="predicted"/>
<feature type="region of interest" description="Disordered" evidence="1">
    <location>
        <begin position="1"/>
        <end position="37"/>
    </location>
</feature>
<organism evidence="2 3">
    <name type="scientific">Candidimonas nitroreducens</name>
    <dbReference type="NCBI Taxonomy" id="683354"/>
    <lineage>
        <taxon>Bacteria</taxon>
        <taxon>Pseudomonadati</taxon>
        <taxon>Pseudomonadota</taxon>
        <taxon>Betaproteobacteria</taxon>
        <taxon>Burkholderiales</taxon>
        <taxon>Alcaligenaceae</taxon>
        <taxon>Candidimonas</taxon>
    </lineage>
</organism>
<dbReference type="AlphaFoldDB" id="A0A225LWE9"/>
<comment type="caution">
    <text evidence="2">The sequence shown here is derived from an EMBL/GenBank/DDBJ whole genome shotgun (WGS) entry which is preliminary data.</text>
</comment>
<evidence type="ECO:0000313" key="3">
    <source>
        <dbReference type="Proteomes" id="UP000214603"/>
    </source>
</evidence>
<evidence type="ECO:0000313" key="2">
    <source>
        <dbReference type="EMBL" id="OWT53588.1"/>
    </source>
</evidence>
<gene>
    <name evidence="2" type="ORF">CEY11_24345</name>
</gene>
<sequence length="266" mass="29234">MPRSQAQRGGTPREAARPAAISVPAPDTPSPDGAAAGAAPPAVLLLDTCVLISNVLRRLLLHLAAQGCLRPAWSRVIGEEWRRNAARLWDVPADEVAAQWQALQRDFPQADLGEVEAYKQGLRYSDPKDWHVVAAGRAALARWPGQPAAILTRNLKDFDRRELRGLGLQLYEPDRYLELCWAAHGGPLRDALESLAQELAQIEAAPPLHEVLGRERLYRLRKLWHGQGGQGGQGSHARQDEMRPKPPGAARPGEAQAQQKRTRSQS</sequence>
<name>A0A225LWE9_9BURK</name>
<keyword evidence="3" id="KW-1185">Reference proteome</keyword>
<protein>
    <submittedName>
        <fullName evidence="2">PIN domain-containing protein</fullName>
    </submittedName>
</protein>
<dbReference type="Proteomes" id="UP000214603">
    <property type="component" value="Unassembled WGS sequence"/>
</dbReference>